<dbReference type="EMBL" id="BMGI01000002">
    <property type="protein sequence ID" value="GGD32250.1"/>
    <property type="molecule type" value="Genomic_DNA"/>
</dbReference>
<dbReference type="Pfam" id="PF07386">
    <property type="entry name" value="DUF1499"/>
    <property type="match status" value="1"/>
</dbReference>
<reference evidence="2" key="1">
    <citation type="journal article" date="2019" name="Int. J. Syst. Evol. Microbiol.">
        <title>The Global Catalogue of Microorganisms (GCM) 10K type strain sequencing project: providing services to taxonomists for standard genome sequencing and annotation.</title>
        <authorList>
            <consortium name="The Broad Institute Genomics Platform"/>
            <consortium name="The Broad Institute Genome Sequencing Center for Infectious Disease"/>
            <person name="Wu L."/>
            <person name="Ma J."/>
        </authorList>
    </citation>
    <scope>NUCLEOTIDE SEQUENCE [LARGE SCALE GENOMIC DNA]</scope>
    <source>
        <strain evidence="2">CGMCC 1.12922</strain>
    </source>
</reference>
<protein>
    <recommendedName>
        <fullName evidence="3">DUF1499 domain-containing protein</fullName>
    </recommendedName>
</protein>
<sequence>MLKSILIAVLLIGVAQAAIRFTPLPRHRLDARPGPFEPGVHPVPGGLKVVRPLAELPEGAFERLLEIAQQTPRTTRIGDSVDPAAFVTRSRLWGFPDIAVIWQDGVNLHLHSHLVYGRSDLGMNAARVARWFQRLETGQG</sequence>
<dbReference type="Proteomes" id="UP000617355">
    <property type="component" value="Unassembled WGS sequence"/>
</dbReference>
<comment type="caution">
    <text evidence="1">The sequence shown here is derived from an EMBL/GenBank/DDBJ whole genome shotgun (WGS) entry which is preliminary data.</text>
</comment>
<evidence type="ECO:0000313" key="2">
    <source>
        <dbReference type="Proteomes" id="UP000617355"/>
    </source>
</evidence>
<accession>A0ABQ1QLG2</accession>
<gene>
    <name evidence="1" type="ORF">GCM10011358_15430</name>
</gene>
<proteinExistence type="predicted"/>
<name>A0ABQ1QLG2_9RHOB</name>
<organism evidence="1 2">
    <name type="scientific">Sinisalibacter lacisalsi</name>
    <dbReference type="NCBI Taxonomy" id="1526570"/>
    <lineage>
        <taxon>Bacteria</taxon>
        <taxon>Pseudomonadati</taxon>
        <taxon>Pseudomonadota</taxon>
        <taxon>Alphaproteobacteria</taxon>
        <taxon>Rhodobacterales</taxon>
        <taxon>Roseobacteraceae</taxon>
        <taxon>Sinisalibacter</taxon>
    </lineage>
</organism>
<dbReference type="InterPro" id="IPR010865">
    <property type="entry name" value="DUF1499"/>
</dbReference>
<evidence type="ECO:0008006" key="3">
    <source>
        <dbReference type="Google" id="ProtNLM"/>
    </source>
</evidence>
<keyword evidence="2" id="KW-1185">Reference proteome</keyword>
<dbReference type="RefSeq" id="WP_188527053.1">
    <property type="nucleotide sequence ID" value="NZ_BMGI01000002.1"/>
</dbReference>
<evidence type="ECO:0000313" key="1">
    <source>
        <dbReference type="EMBL" id="GGD32250.1"/>
    </source>
</evidence>